<keyword evidence="1" id="KW-0732">Signal</keyword>
<organism evidence="2 3">
    <name type="scientific">Gilvimarinus japonicus</name>
    <dbReference type="NCBI Taxonomy" id="1796469"/>
    <lineage>
        <taxon>Bacteria</taxon>
        <taxon>Pseudomonadati</taxon>
        <taxon>Pseudomonadota</taxon>
        <taxon>Gammaproteobacteria</taxon>
        <taxon>Cellvibrionales</taxon>
        <taxon>Cellvibrionaceae</taxon>
        <taxon>Gilvimarinus</taxon>
    </lineage>
</organism>
<comment type="caution">
    <text evidence="2">The sequence shown here is derived from an EMBL/GenBank/DDBJ whole genome shotgun (WGS) entry which is preliminary data.</text>
</comment>
<evidence type="ECO:0000256" key="1">
    <source>
        <dbReference type="SAM" id="SignalP"/>
    </source>
</evidence>
<sequence>MKLIFIALISILPSLAFGECKVEVESIKPSVKETLAPLHEQNNYFISESDFKAAHDSIVSLKSDVDSCEEYFIEYERENYHFSRWGEKSDKYFKYSLELTSITMQLKAAYESFEIGIFRPFVFKTGKWEEVANEFYEEKI</sequence>
<accession>A0ABV7HUD2</accession>
<reference evidence="3" key="1">
    <citation type="journal article" date="2019" name="Int. J. Syst. Evol. Microbiol.">
        <title>The Global Catalogue of Microorganisms (GCM) 10K type strain sequencing project: providing services to taxonomists for standard genome sequencing and annotation.</title>
        <authorList>
            <consortium name="The Broad Institute Genomics Platform"/>
            <consortium name="The Broad Institute Genome Sequencing Center for Infectious Disease"/>
            <person name="Wu L."/>
            <person name="Ma J."/>
        </authorList>
    </citation>
    <scope>NUCLEOTIDE SEQUENCE [LARGE SCALE GENOMIC DNA]</scope>
    <source>
        <strain evidence="3">KCTC 52141</strain>
    </source>
</reference>
<gene>
    <name evidence="2" type="ORF">ACFOEB_14580</name>
</gene>
<protein>
    <submittedName>
        <fullName evidence="2">Uncharacterized protein</fullName>
    </submittedName>
</protein>
<feature type="signal peptide" evidence="1">
    <location>
        <begin position="1"/>
        <end position="18"/>
    </location>
</feature>
<keyword evidence="3" id="KW-1185">Reference proteome</keyword>
<evidence type="ECO:0000313" key="3">
    <source>
        <dbReference type="Proteomes" id="UP001595548"/>
    </source>
</evidence>
<feature type="chain" id="PRO_5045376747" evidence="1">
    <location>
        <begin position="19"/>
        <end position="140"/>
    </location>
</feature>
<dbReference type="EMBL" id="JBHRTL010000030">
    <property type="protein sequence ID" value="MFC3156436.1"/>
    <property type="molecule type" value="Genomic_DNA"/>
</dbReference>
<name>A0ABV7HUD2_9GAMM</name>
<dbReference type="Proteomes" id="UP001595548">
    <property type="component" value="Unassembled WGS sequence"/>
</dbReference>
<dbReference type="RefSeq" id="WP_382417673.1">
    <property type="nucleotide sequence ID" value="NZ_AP031500.1"/>
</dbReference>
<proteinExistence type="predicted"/>
<evidence type="ECO:0000313" key="2">
    <source>
        <dbReference type="EMBL" id="MFC3156436.1"/>
    </source>
</evidence>